<feature type="transmembrane region" description="Helical" evidence="1">
    <location>
        <begin position="404"/>
        <end position="422"/>
    </location>
</feature>
<feature type="transmembrane region" description="Helical" evidence="1">
    <location>
        <begin position="105"/>
        <end position="132"/>
    </location>
</feature>
<accession>A0A7X0JPJ4</accession>
<protein>
    <recommendedName>
        <fullName evidence="4">Glycosyltransferase RgtA/B/C/D-like domain-containing protein</fullName>
    </recommendedName>
</protein>
<dbReference type="Proteomes" id="UP000585437">
    <property type="component" value="Unassembled WGS sequence"/>
</dbReference>
<dbReference type="EMBL" id="JACHBU010000009">
    <property type="protein sequence ID" value="MBB6510552.1"/>
    <property type="molecule type" value="Genomic_DNA"/>
</dbReference>
<organism evidence="2 3">
    <name type="scientific">Rhizobium soli</name>
    <dbReference type="NCBI Taxonomy" id="424798"/>
    <lineage>
        <taxon>Bacteria</taxon>
        <taxon>Pseudomonadati</taxon>
        <taxon>Pseudomonadota</taxon>
        <taxon>Alphaproteobacteria</taxon>
        <taxon>Hyphomicrobiales</taxon>
        <taxon>Rhizobiaceae</taxon>
        <taxon>Rhizobium/Agrobacterium group</taxon>
        <taxon>Rhizobium</taxon>
    </lineage>
</organism>
<keyword evidence="1" id="KW-0472">Membrane</keyword>
<evidence type="ECO:0000256" key="1">
    <source>
        <dbReference type="SAM" id="Phobius"/>
    </source>
</evidence>
<gene>
    <name evidence="2" type="ORF">F4695_003943</name>
</gene>
<feature type="transmembrane region" description="Helical" evidence="1">
    <location>
        <begin position="339"/>
        <end position="361"/>
    </location>
</feature>
<keyword evidence="3" id="KW-1185">Reference proteome</keyword>
<keyword evidence="1" id="KW-0812">Transmembrane</keyword>
<evidence type="ECO:0008006" key="4">
    <source>
        <dbReference type="Google" id="ProtNLM"/>
    </source>
</evidence>
<reference evidence="2 3" key="1">
    <citation type="submission" date="2020-08" db="EMBL/GenBank/DDBJ databases">
        <title>The Agave Microbiome: Exploring the role of microbial communities in plant adaptations to desert environments.</title>
        <authorList>
            <person name="Partida-Martinez L.P."/>
        </authorList>
    </citation>
    <scope>NUCLEOTIDE SEQUENCE [LARGE SCALE GENOMIC DNA]</scope>
    <source>
        <strain evidence="2 3">AS3.12</strain>
    </source>
</reference>
<feature type="transmembrane region" description="Helical" evidence="1">
    <location>
        <begin position="33"/>
        <end position="51"/>
    </location>
</feature>
<keyword evidence="1" id="KW-1133">Transmembrane helix</keyword>
<name>A0A7X0JPJ4_9HYPH</name>
<feature type="transmembrane region" description="Helical" evidence="1">
    <location>
        <begin position="305"/>
        <end position="327"/>
    </location>
</feature>
<sequence length="584" mass="63842">MDDEVRQTTGTGVWSAIAVFVRDRASGASNERLWRTLAISLGLISACSFAIKVYSFPTDAISDDARMFLSWMGQWENDGLLRGDFVADYWRAVSPWAYSALFRTAWAFGISPVAFAKVFPTLIFVPVAFYTFRFIRAVGGQPIVGFLVTAAVLHYLARANLIVTSTPRALWPVLLLMMLDGLARKRIWQTAIAQLLLTGAYPQMAITTATLVGLTLLSFAPLPRLKLDRLTLLLVASSALATICGIAPFLLSSGSYSPSFTLAEAMQIPTFGPSGRGAIFPAEMDYNLLCGSRLSFIVDCEGGAILRPSLEILAAFGGSMILSYRTLRPSGERLLSSQLPLLLALASLVWFFIAGIVLFRLHLPNRYTAAMELLIYITALPLLLEWLFRMPFFQIEKQSKSRQTILSGSAMALLVVCAVGAADVRVGLKKPNQEFIAALRALPDEAVIGGFVEELDFSPVLTNRSTLFSRELSIAYQKGYFLPILARMEAVKDIVLATEHAVLVDRIIQLQMTHMVVRQADMATVRIPEGFRGFFAEDQLIKQEETAEAAGAILPRLVANCRAGIYGGIALVPTACLLSNGSAE</sequence>
<feature type="transmembrane region" description="Helical" evidence="1">
    <location>
        <begin position="373"/>
        <end position="392"/>
    </location>
</feature>
<comment type="caution">
    <text evidence="2">The sequence shown here is derived from an EMBL/GenBank/DDBJ whole genome shotgun (WGS) entry which is preliminary data.</text>
</comment>
<dbReference type="RefSeq" id="WP_184655705.1">
    <property type="nucleotide sequence ID" value="NZ_JACHBU010000009.1"/>
</dbReference>
<feature type="transmembrane region" description="Helical" evidence="1">
    <location>
        <begin position="200"/>
        <end position="220"/>
    </location>
</feature>
<proteinExistence type="predicted"/>
<dbReference type="AlphaFoldDB" id="A0A7X0JPJ4"/>
<feature type="transmembrane region" description="Helical" evidence="1">
    <location>
        <begin position="138"/>
        <end position="157"/>
    </location>
</feature>
<feature type="transmembrane region" description="Helical" evidence="1">
    <location>
        <begin position="232"/>
        <end position="251"/>
    </location>
</feature>
<evidence type="ECO:0000313" key="2">
    <source>
        <dbReference type="EMBL" id="MBB6510552.1"/>
    </source>
</evidence>
<evidence type="ECO:0000313" key="3">
    <source>
        <dbReference type="Proteomes" id="UP000585437"/>
    </source>
</evidence>